<organism evidence="5 6">
    <name type="scientific">Janthinobacterium agaricidamnosum</name>
    <dbReference type="NCBI Taxonomy" id="55508"/>
    <lineage>
        <taxon>Bacteria</taxon>
        <taxon>Pseudomonadati</taxon>
        <taxon>Pseudomonadota</taxon>
        <taxon>Betaproteobacteria</taxon>
        <taxon>Burkholderiales</taxon>
        <taxon>Oxalobacteraceae</taxon>
        <taxon>Janthinobacterium</taxon>
    </lineage>
</organism>
<accession>A0A3G2EJQ4</accession>
<dbReference type="SUPFAM" id="SSF55073">
    <property type="entry name" value="Nucleotide cyclase"/>
    <property type="match status" value="1"/>
</dbReference>
<dbReference type="Gene3D" id="3.30.70.270">
    <property type="match status" value="1"/>
</dbReference>
<dbReference type="Proteomes" id="UP000279594">
    <property type="component" value="Chromosome"/>
</dbReference>
<dbReference type="InterPro" id="IPR043128">
    <property type="entry name" value="Rev_trsase/Diguanyl_cyclase"/>
</dbReference>
<dbReference type="CDD" id="cd00130">
    <property type="entry name" value="PAS"/>
    <property type="match status" value="2"/>
</dbReference>
<feature type="domain" description="PAC" evidence="2">
    <location>
        <begin position="215"/>
        <end position="267"/>
    </location>
</feature>
<feature type="domain" description="PAS" evidence="1">
    <location>
        <begin position="137"/>
        <end position="181"/>
    </location>
</feature>
<dbReference type="Gene3D" id="2.10.70.100">
    <property type="match status" value="1"/>
</dbReference>
<dbReference type="PROSITE" id="PS50883">
    <property type="entry name" value="EAL"/>
    <property type="match status" value="1"/>
</dbReference>
<dbReference type="PROSITE" id="PS50887">
    <property type="entry name" value="GGDEF"/>
    <property type="match status" value="1"/>
</dbReference>
<evidence type="ECO:0000313" key="5">
    <source>
        <dbReference type="EMBL" id="AYM79846.1"/>
    </source>
</evidence>
<dbReference type="CDD" id="cd01949">
    <property type="entry name" value="GGDEF"/>
    <property type="match status" value="1"/>
</dbReference>
<dbReference type="SMART" id="SM00052">
    <property type="entry name" value="EAL"/>
    <property type="match status" value="1"/>
</dbReference>
<dbReference type="InterPro" id="IPR013767">
    <property type="entry name" value="PAS_fold"/>
</dbReference>
<dbReference type="FunFam" id="3.30.70.270:FF:000001">
    <property type="entry name" value="Diguanylate cyclase domain protein"/>
    <property type="match status" value="1"/>
</dbReference>
<dbReference type="GO" id="GO:0003824">
    <property type="term" value="F:catalytic activity"/>
    <property type="evidence" value="ECO:0007669"/>
    <property type="project" value="UniProtKB-ARBA"/>
</dbReference>
<dbReference type="InterPro" id="IPR052155">
    <property type="entry name" value="Biofilm_reg_signaling"/>
</dbReference>
<gene>
    <name evidence="5" type="ORF">D9M09_26610</name>
</gene>
<dbReference type="InterPro" id="IPR000014">
    <property type="entry name" value="PAS"/>
</dbReference>
<dbReference type="NCBIfam" id="TIGR00254">
    <property type="entry name" value="GGDEF"/>
    <property type="match status" value="1"/>
</dbReference>
<evidence type="ECO:0000259" key="4">
    <source>
        <dbReference type="PROSITE" id="PS50887"/>
    </source>
</evidence>
<dbReference type="InterPro" id="IPR035965">
    <property type="entry name" value="PAS-like_dom_sf"/>
</dbReference>
<dbReference type="EMBL" id="CP033019">
    <property type="protein sequence ID" value="AYM79846.1"/>
    <property type="molecule type" value="Genomic_DNA"/>
</dbReference>
<dbReference type="PANTHER" id="PTHR44757:SF4">
    <property type="entry name" value="DIGUANYLATE CYCLASE DGCE-RELATED"/>
    <property type="match status" value="1"/>
</dbReference>
<dbReference type="Gene3D" id="3.30.450.20">
    <property type="entry name" value="PAS domain"/>
    <property type="match status" value="2"/>
</dbReference>
<dbReference type="Pfam" id="PF08447">
    <property type="entry name" value="PAS_3"/>
    <property type="match status" value="1"/>
</dbReference>
<dbReference type="InterPro" id="IPR001610">
    <property type="entry name" value="PAC"/>
</dbReference>
<dbReference type="SMART" id="SM00086">
    <property type="entry name" value="PAC"/>
    <property type="match status" value="2"/>
</dbReference>
<feature type="domain" description="PAC" evidence="2">
    <location>
        <begin position="84"/>
        <end position="136"/>
    </location>
</feature>
<dbReference type="PROSITE" id="PS50112">
    <property type="entry name" value="PAS"/>
    <property type="match status" value="1"/>
</dbReference>
<dbReference type="InterPro" id="IPR000160">
    <property type="entry name" value="GGDEF_dom"/>
</dbReference>
<dbReference type="CDD" id="cd01948">
    <property type="entry name" value="EAL"/>
    <property type="match status" value="1"/>
</dbReference>
<dbReference type="PANTHER" id="PTHR44757">
    <property type="entry name" value="DIGUANYLATE CYCLASE DGCP"/>
    <property type="match status" value="1"/>
</dbReference>
<dbReference type="InterPro" id="IPR035919">
    <property type="entry name" value="EAL_sf"/>
</dbReference>
<evidence type="ECO:0000259" key="1">
    <source>
        <dbReference type="PROSITE" id="PS50112"/>
    </source>
</evidence>
<sequence>MGDQQKRLQMALEAAHMAIWDSRIVDGQVIDGTVSWSAKGAALLGLEERALTQPFRAFLDCVHASDRDKVMTVLQDGVRRREGYALQYRVVWPDGSEHWLAAKAQIFMDADGHPERTLGIIWDITEHMERELLIAESKELAEVTLSSIGDGVITTDPQGKTRYLNRVAEQLTGWSNELAQGLDIWETLKLVDEHTGAPLEHVAIKCLRQRQAIGISTHAQLVTREGRHIAVEDSAAPIWSRDGEILGAVVVFRDVSHERKLSQQLSWQATHDALTGLINRREFEHLVAGALHTAKQDGHTHALLYLDLDQFKVINDTCGHGAGDVLLQLLAKMLQGRMRDSDILARLGGDELGVLLPHCPLDHARQIGEQLRQSIRDFRFAWDNRSFELGVSIGIVEINQDSKSMSELLSAADQACYLAKEQGRNRIHVYQESDVMLAQRHGEMLWISRLNEAFAHDYFRLYAMPIVHLHDREEHHDEVLIRIRNSKGDLILPGAFIPAAERYDMMLPIDRWVIRAVCAHIESVRDSLPPLEALAESRRRAPALYSVNLSGMSLADTGLHDYITEQFVQFAIAPEQICFEITETAVIANLPKAQVFMRQLKAMGCRFSLDDFGSGFSSFGYLKALPVDYLKIDGVFVRDIATNAINRAMVKAINEVGHVMGLQTVAEYVEDEATLAVIRELGIDYAQGYAVGGLRPLTAGVD</sequence>
<dbReference type="InterPro" id="IPR013655">
    <property type="entry name" value="PAS_fold_3"/>
</dbReference>
<dbReference type="AlphaFoldDB" id="A0A3G2EJQ4"/>
<dbReference type="Gene3D" id="3.20.20.450">
    <property type="entry name" value="EAL domain"/>
    <property type="match status" value="1"/>
</dbReference>
<dbReference type="NCBIfam" id="TIGR00229">
    <property type="entry name" value="sensory_box"/>
    <property type="match status" value="2"/>
</dbReference>
<evidence type="ECO:0000259" key="2">
    <source>
        <dbReference type="PROSITE" id="PS50113"/>
    </source>
</evidence>
<dbReference type="InterPro" id="IPR001633">
    <property type="entry name" value="EAL_dom"/>
</dbReference>
<dbReference type="Pfam" id="PF00990">
    <property type="entry name" value="GGDEF"/>
    <property type="match status" value="1"/>
</dbReference>
<dbReference type="SUPFAM" id="SSF55785">
    <property type="entry name" value="PYP-like sensor domain (PAS domain)"/>
    <property type="match status" value="2"/>
</dbReference>
<dbReference type="Pfam" id="PF00563">
    <property type="entry name" value="EAL"/>
    <property type="match status" value="1"/>
</dbReference>
<name>A0A3G2EJQ4_9BURK</name>
<protein>
    <submittedName>
        <fullName evidence="5">EAL domain-containing protein</fullName>
    </submittedName>
</protein>
<proteinExistence type="predicted"/>
<feature type="domain" description="EAL" evidence="3">
    <location>
        <begin position="443"/>
        <end position="702"/>
    </location>
</feature>
<dbReference type="SUPFAM" id="SSF141868">
    <property type="entry name" value="EAL domain-like"/>
    <property type="match status" value="1"/>
</dbReference>
<reference evidence="5 6" key="1">
    <citation type="submission" date="2018-10" db="EMBL/GenBank/DDBJ databases">
        <title>Effects of UV and annual dynamics of microbial communities in freshwater RAS systems.</title>
        <authorList>
            <person name="Bekkelund A.K."/>
            <person name="Hansen B.R."/>
            <person name="Stokken H."/>
            <person name="Eriksen B.F."/>
            <person name="Kashulin N.A."/>
        </authorList>
    </citation>
    <scope>NUCLEOTIDE SEQUENCE [LARGE SCALE GENOMIC DNA]</scope>
    <source>
        <strain evidence="5 6">BHSEK</strain>
    </source>
</reference>
<evidence type="ECO:0000259" key="3">
    <source>
        <dbReference type="PROSITE" id="PS50883"/>
    </source>
</evidence>
<keyword evidence="6" id="KW-1185">Reference proteome</keyword>
<dbReference type="SMART" id="SM00091">
    <property type="entry name" value="PAS"/>
    <property type="match status" value="2"/>
</dbReference>
<dbReference type="GO" id="GO:0006355">
    <property type="term" value="P:regulation of DNA-templated transcription"/>
    <property type="evidence" value="ECO:0007669"/>
    <property type="project" value="InterPro"/>
</dbReference>
<dbReference type="PROSITE" id="PS50113">
    <property type="entry name" value="PAC"/>
    <property type="match status" value="2"/>
</dbReference>
<feature type="domain" description="GGDEF" evidence="4">
    <location>
        <begin position="299"/>
        <end position="432"/>
    </location>
</feature>
<dbReference type="SMART" id="SM00267">
    <property type="entry name" value="GGDEF"/>
    <property type="match status" value="1"/>
</dbReference>
<dbReference type="InterPro" id="IPR000700">
    <property type="entry name" value="PAS-assoc_C"/>
</dbReference>
<dbReference type="InterPro" id="IPR029787">
    <property type="entry name" value="Nucleotide_cyclase"/>
</dbReference>
<dbReference type="Pfam" id="PF00989">
    <property type="entry name" value="PAS"/>
    <property type="match status" value="1"/>
</dbReference>
<evidence type="ECO:0000313" key="6">
    <source>
        <dbReference type="Proteomes" id="UP000279594"/>
    </source>
</evidence>